<accession>A0A395HUC0</accession>
<dbReference type="GeneID" id="37194183"/>
<protein>
    <submittedName>
        <fullName evidence="1">Uncharacterized protein</fullName>
    </submittedName>
</protein>
<reference evidence="1 2" key="1">
    <citation type="submission" date="2018-02" db="EMBL/GenBank/DDBJ databases">
        <title>The genomes of Aspergillus section Nigri reveals drivers in fungal speciation.</title>
        <authorList>
            <consortium name="DOE Joint Genome Institute"/>
            <person name="Vesth T.C."/>
            <person name="Nybo J."/>
            <person name="Theobald S."/>
            <person name="Brandl J."/>
            <person name="Frisvad J.C."/>
            <person name="Nielsen K.F."/>
            <person name="Lyhne E.K."/>
            <person name="Kogle M.E."/>
            <person name="Kuo A."/>
            <person name="Riley R."/>
            <person name="Clum A."/>
            <person name="Nolan M."/>
            <person name="Lipzen A."/>
            <person name="Salamov A."/>
            <person name="Henrissat B."/>
            <person name="Wiebenga A."/>
            <person name="De vries R.P."/>
            <person name="Grigoriev I.V."/>
            <person name="Mortensen U.H."/>
            <person name="Andersen M.R."/>
            <person name="Baker S.E."/>
        </authorList>
    </citation>
    <scope>NUCLEOTIDE SEQUENCE [LARGE SCALE GENOMIC DNA]</scope>
    <source>
        <strain evidence="1 2">CBS 101889</strain>
    </source>
</reference>
<keyword evidence="2" id="KW-1185">Reference proteome</keyword>
<organism evidence="1 2">
    <name type="scientific">Aspergillus homomorphus (strain CBS 101889)</name>
    <dbReference type="NCBI Taxonomy" id="1450537"/>
    <lineage>
        <taxon>Eukaryota</taxon>
        <taxon>Fungi</taxon>
        <taxon>Dikarya</taxon>
        <taxon>Ascomycota</taxon>
        <taxon>Pezizomycotina</taxon>
        <taxon>Eurotiomycetes</taxon>
        <taxon>Eurotiomycetidae</taxon>
        <taxon>Eurotiales</taxon>
        <taxon>Aspergillaceae</taxon>
        <taxon>Aspergillus</taxon>
        <taxon>Aspergillus subgen. Circumdati</taxon>
    </lineage>
</organism>
<dbReference type="Proteomes" id="UP000248961">
    <property type="component" value="Unassembled WGS sequence"/>
</dbReference>
<dbReference type="EMBL" id="KZ824291">
    <property type="protein sequence ID" value="RAL10985.1"/>
    <property type="molecule type" value="Genomic_DNA"/>
</dbReference>
<gene>
    <name evidence="1" type="ORF">BO97DRAFT_109566</name>
</gene>
<evidence type="ECO:0000313" key="1">
    <source>
        <dbReference type="EMBL" id="RAL10985.1"/>
    </source>
</evidence>
<dbReference type="RefSeq" id="XP_025550139.1">
    <property type="nucleotide sequence ID" value="XM_025689894.1"/>
</dbReference>
<name>A0A395HUC0_ASPHC</name>
<proteinExistence type="predicted"/>
<sequence length="64" mass="7113">MVIEISFRRCCYCAVLCCTVPEDAICHATSIFFLVRMAITVTRPLECWSGSVSRDVCVCVCVCV</sequence>
<dbReference type="VEuPathDB" id="FungiDB:BO97DRAFT_109566"/>
<dbReference type="AlphaFoldDB" id="A0A395HUC0"/>
<evidence type="ECO:0000313" key="2">
    <source>
        <dbReference type="Proteomes" id="UP000248961"/>
    </source>
</evidence>